<dbReference type="InterPro" id="IPR025724">
    <property type="entry name" value="GAG-pre-integrase_dom"/>
</dbReference>
<reference evidence="2" key="1">
    <citation type="submission" date="2020-06" db="EMBL/GenBank/DDBJ databases">
        <authorList>
            <person name="Li T."/>
            <person name="Hu X."/>
            <person name="Zhang T."/>
            <person name="Song X."/>
            <person name="Zhang H."/>
            <person name="Dai N."/>
            <person name="Sheng W."/>
            <person name="Hou X."/>
            <person name="Wei L."/>
        </authorList>
    </citation>
    <scope>NUCLEOTIDE SEQUENCE</scope>
    <source>
        <strain evidence="2">G02</strain>
        <tissue evidence="2">Leaf</tissue>
    </source>
</reference>
<proteinExistence type="predicted"/>
<name>A0AAW2VN76_SESRA</name>
<protein>
    <recommendedName>
        <fullName evidence="1">GAG-pre-integrase domain-containing protein</fullName>
    </recommendedName>
</protein>
<dbReference type="Pfam" id="PF13976">
    <property type="entry name" value="gag_pre-integrs"/>
    <property type="match status" value="1"/>
</dbReference>
<accession>A0AAW2VN76</accession>
<reference evidence="2" key="2">
    <citation type="journal article" date="2024" name="Plant">
        <title>Genomic evolution and insights into agronomic trait innovations of Sesamum species.</title>
        <authorList>
            <person name="Miao H."/>
            <person name="Wang L."/>
            <person name="Qu L."/>
            <person name="Liu H."/>
            <person name="Sun Y."/>
            <person name="Le M."/>
            <person name="Wang Q."/>
            <person name="Wei S."/>
            <person name="Zheng Y."/>
            <person name="Lin W."/>
            <person name="Duan Y."/>
            <person name="Cao H."/>
            <person name="Xiong S."/>
            <person name="Wang X."/>
            <person name="Wei L."/>
            <person name="Li C."/>
            <person name="Ma Q."/>
            <person name="Ju M."/>
            <person name="Zhao R."/>
            <person name="Li G."/>
            <person name="Mu C."/>
            <person name="Tian Q."/>
            <person name="Mei H."/>
            <person name="Zhang T."/>
            <person name="Gao T."/>
            <person name="Zhang H."/>
        </authorList>
    </citation>
    <scope>NUCLEOTIDE SEQUENCE</scope>
    <source>
        <strain evidence="2">G02</strain>
    </source>
</reference>
<dbReference type="AlphaFoldDB" id="A0AAW2VN76"/>
<sequence length="99" mass="11785">MKNNILRIGQLMESRYKVKMEDKYLWLRDHDDRFVAKVAMTSNRMFKLNVKTAEAKCLKACINDCSWIWHMRFGHLNFNGLKMLREKEYGEGSSQNQPP</sequence>
<dbReference type="EMBL" id="JACGWJ010000003">
    <property type="protein sequence ID" value="KAL0430205.1"/>
    <property type="molecule type" value="Genomic_DNA"/>
</dbReference>
<organism evidence="2">
    <name type="scientific">Sesamum radiatum</name>
    <name type="common">Black benniseed</name>
    <dbReference type="NCBI Taxonomy" id="300843"/>
    <lineage>
        <taxon>Eukaryota</taxon>
        <taxon>Viridiplantae</taxon>
        <taxon>Streptophyta</taxon>
        <taxon>Embryophyta</taxon>
        <taxon>Tracheophyta</taxon>
        <taxon>Spermatophyta</taxon>
        <taxon>Magnoliopsida</taxon>
        <taxon>eudicotyledons</taxon>
        <taxon>Gunneridae</taxon>
        <taxon>Pentapetalae</taxon>
        <taxon>asterids</taxon>
        <taxon>lamiids</taxon>
        <taxon>Lamiales</taxon>
        <taxon>Pedaliaceae</taxon>
        <taxon>Sesamum</taxon>
    </lineage>
</organism>
<evidence type="ECO:0000259" key="1">
    <source>
        <dbReference type="Pfam" id="PF13976"/>
    </source>
</evidence>
<gene>
    <name evidence="2" type="ORF">Sradi_0646500</name>
</gene>
<comment type="caution">
    <text evidence="2">The sequence shown here is derived from an EMBL/GenBank/DDBJ whole genome shotgun (WGS) entry which is preliminary data.</text>
</comment>
<feature type="domain" description="GAG-pre-integrase" evidence="1">
    <location>
        <begin position="45"/>
        <end position="94"/>
    </location>
</feature>
<evidence type="ECO:0000313" key="2">
    <source>
        <dbReference type="EMBL" id="KAL0430205.1"/>
    </source>
</evidence>